<dbReference type="Pfam" id="PF14542">
    <property type="entry name" value="Acetyltransf_CG"/>
    <property type="match status" value="1"/>
</dbReference>
<keyword evidence="4" id="KW-1185">Reference proteome</keyword>
<feature type="domain" description="N-acetyltransferase" evidence="1">
    <location>
        <begin position="1"/>
        <end position="107"/>
    </location>
</feature>
<dbReference type="RefSeq" id="WP_229838706.1">
    <property type="nucleotide sequence ID" value="NZ_BNAG01000004.1"/>
</dbReference>
<dbReference type="Gene3D" id="3.40.630.30">
    <property type="match status" value="1"/>
</dbReference>
<proteinExistence type="predicted"/>
<dbReference type="InterPro" id="IPR031165">
    <property type="entry name" value="GNAT_YJDJ"/>
</dbReference>
<dbReference type="InterPro" id="IPR016181">
    <property type="entry name" value="Acyl_CoA_acyltransferase"/>
</dbReference>
<accession>A0ABQ3I8F2</accession>
<name>A0ABQ3I8F2_9BACT</name>
<evidence type="ECO:0000313" key="4">
    <source>
        <dbReference type="Proteomes" id="UP000658258"/>
    </source>
</evidence>
<feature type="domain" description="N-acetyltransferase" evidence="2">
    <location>
        <begin position="20"/>
        <end position="107"/>
    </location>
</feature>
<dbReference type="PANTHER" id="PTHR31435:SF10">
    <property type="entry name" value="BSR4717 PROTEIN"/>
    <property type="match status" value="1"/>
</dbReference>
<evidence type="ECO:0000313" key="3">
    <source>
        <dbReference type="EMBL" id="GHE71223.1"/>
    </source>
</evidence>
<comment type="caution">
    <text evidence="3">The sequence shown here is derived from an EMBL/GenBank/DDBJ whole genome shotgun (WGS) entry which is preliminary data.</text>
</comment>
<evidence type="ECO:0000259" key="2">
    <source>
        <dbReference type="PROSITE" id="PS51729"/>
    </source>
</evidence>
<dbReference type="Proteomes" id="UP000658258">
    <property type="component" value="Unassembled WGS sequence"/>
</dbReference>
<reference evidence="4" key="1">
    <citation type="journal article" date="2019" name="Int. J. Syst. Evol. Microbiol.">
        <title>The Global Catalogue of Microorganisms (GCM) 10K type strain sequencing project: providing services to taxonomists for standard genome sequencing and annotation.</title>
        <authorList>
            <consortium name="The Broad Institute Genomics Platform"/>
            <consortium name="The Broad Institute Genome Sequencing Center for Infectious Disease"/>
            <person name="Wu L."/>
            <person name="Ma J."/>
        </authorList>
    </citation>
    <scope>NUCLEOTIDE SEQUENCE [LARGE SCALE GENOMIC DNA]</scope>
    <source>
        <strain evidence="4">CGMCC 1.15111</strain>
    </source>
</reference>
<dbReference type="InterPro" id="IPR000182">
    <property type="entry name" value="GNAT_dom"/>
</dbReference>
<protein>
    <submittedName>
        <fullName evidence="3">N-acetyltransferase</fullName>
    </submittedName>
</protein>
<dbReference type="SUPFAM" id="SSF55729">
    <property type="entry name" value="Acyl-CoA N-acyltransferases (Nat)"/>
    <property type="match status" value="1"/>
</dbReference>
<dbReference type="PANTHER" id="PTHR31435">
    <property type="entry name" value="PROTEIN NATD1"/>
    <property type="match status" value="1"/>
</dbReference>
<gene>
    <name evidence="3" type="ORF">GCM10011340_28910</name>
</gene>
<sequence>MKLIPHARVFENMELKIKQNDEETKGSFFIEEDGKRLAEMTYSKAGADKIIIDHTEVNDVLRGKGVGLRLVEAAVDYARGAGIKILPLCPFARATFKRKNEWRDVLS</sequence>
<evidence type="ECO:0000259" key="1">
    <source>
        <dbReference type="PROSITE" id="PS51186"/>
    </source>
</evidence>
<dbReference type="InterPro" id="IPR045057">
    <property type="entry name" value="Gcn5-rel_NAT"/>
</dbReference>
<dbReference type="CDD" id="cd04301">
    <property type="entry name" value="NAT_SF"/>
    <property type="match status" value="1"/>
</dbReference>
<organism evidence="3 4">
    <name type="scientific">Roseivirga thermotolerans</name>
    <dbReference type="NCBI Taxonomy" id="1758176"/>
    <lineage>
        <taxon>Bacteria</taxon>
        <taxon>Pseudomonadati</taxon>
        <taxon>Bacteroidota</taxon>
        <taxon>Cytophagia</taxon>
        <taxon>Cytophagales</taxon>
        <taxon>Roseivirgaceae</taxon>
        <taxon>Roseivirga</taxon>
    </lineage>
</organism>
<dbReference type="PROSITE" id="PS51729">
    <property type="entry name" value="GNAT_YJDJ"/>
    <property type="match status" value="1"/>
</dbReference>
<dbReference type="PROSITE" id="PS51186">
    <property type="entry name" value="GNAT"/>
    <property type="match status" value="1"/>
</dbReference>
<dbReference type="EMBL" id="BNAG01000004">
    <property type="protein sequence ID" value="GHE71223.1"/>
    <property type="molecule type" value="Genomic_DNA"/>
</dbReference>